<dbReference type="PANTHER" id="PTHR34605:SF4">
    <property type="entry name" value="DNA ADENINE METHYLTRANSFERASE"/>
    <property type="match status" value="1"/>
</dbReference>
<dbReference type="AlphaFoldDB" id="A0A177U448"/>
<comment type="caution">
    <text evidence="1">The sequence shown here is derived from an EMBL/GenBank/DDBJ whole genome shotgun (WGS) entry which is preliminary data.</text>
</comment>
<dbReference type="InterPro" id="IPR052925">
    <property type="entry name" value="Phage_Integrase-like_Recomb"/>
</dbReference>
<evidence type="ECO:0000313" key="2">
    <source>
        <dbReference type="Proteomes" id="UP000077671"/>
    </source>
</evidence>
<dbReference type="EMBL" id="LWDD02001226">
    <property type="protein sequence ID" value="KAE8250464.1"/>
    <property type="molecule type" value="Genomic_DNA"/>
</dbReference>
<dbReference type="GO" id="GO:0006310">
    <property type="term" value="P:DNA recombination"/>
    <property type="evidence" value="ECO:0007669"/>
    <property type="project" value="InterPro"/>
</dbReference>
<dbReference type="SUPFAM" id="SSF47823">
    <property type="entry name" value="lambda integrase-like, N-terminal domain"/>
    <property type="match status" value="1"/>
</dbReference>
<dbReference type="InterPro" id="IPR011010">
    <property type="entry name" value="DNA_brk_join_enz"/>
</dbReference>
<name>A0A177U448_9BASI</name>
<dbReference type="PANTHER" id="PTHR34605">
    <property type="entry name" value="PHAGE_INTEGRASE DOMAIN-CONTAINING PROTEIN"/>
    <property type="match status" value="1"/>
</dbReference>
<reference evidence="1" key="1">
    <citation type="submission" date="2016-04" db="EMBL/GenBank/DDBJ databases">
        <authorList>
            <person name="Nguyen H.D."/>
            <person name="Kesanakurti P."/>
            <person name="Cullis J."/>
            <person name="Levesque C.A."/>
            <person name="Hambleton S."/>
        </authorList>
    </citation>
    <scope>NUCLEOTIDE SEQUENCE</scope>
    <source>
        <strain evidence="1">DAOMC 238032</strain>
    </source>
</reference>
<proteinExistence type="predicted"/>
<dbReference type="InterPro" id="IPR013762">
    <property type="entry name" value="Integrase-like_cat_sf"/>
</dbReference>
<dbReference type="Proteomes" id="UP000077671">
    <property type="component" value="Unassembled WGS sequence"/>
</dbReference>
<gene>
    <name evidence="1" type="ORF">A4X03_0g6431</name>
</gene>
<dbReference type="SUPFAM" id="SSF56349">
    <property type="entry name" value="DNA breaking-rejoining enzymes"/>
    <property type="match status" value="1"/>
</dbReference>
<dbReference type="GO" id="GO:0003677">
    <property type="term" value="F:DNA binding"/>
    <property type="evidence" value="ECO:0007669"/>
    <property type="project" value="InterPro"/>
</dbReference>
<protein>
    <recommendedName>
        <fullName evidence="3">Tyr recombinase domain-containing protein</fullName>
    </recommendedName>
</protein>
<dbReference type="Gene3D" id="1.10.150.130">
    <property type="match status" value="1"/>
</dbReference>
<dbReference type="Gene3D" id="1.10.443.10">
    <property type="entry name" value="Intergrase catalytic core"/>
    <property type="match status" value="1"/>
</dbReference>
<dbReference type="GO" id="GO:0015074">
    <property type="term" value="P:DNA integration"/>
    <property type="evidence" value="ECO:0007669"/>
    <property type="project" value="InterPro"/>
</dbReference>
<reference evidence="1" key="2">
    <citation type="journal article" date="2019" name="IMA Fungus">
        <title>Genome sequencing and comparison of five Tilletia species to identify candidate genes for the detection of regulated species infecting wheat.</title>
        <authorList>
            <person name="Nguyen H.D.T."/>
            <person name="Sultana T."/>
            <person name="Kesanakurti P."/>
            <person name="Hambleton S."/>
        </authorList>
    </citation>
    <scope>NUCLEOTIDE SEQUENCE</scope>
    <source>
        <strain evidence="1">DAOMC 238032</strain>
    </source>
</reference>
<accession>A0A177U448</accession>
<evidence type="ECO:0000313" key="1">
    <source>
        <dbReference type="EMBL" id="KAE8250464.1"/>
    </source>
</evidence>
<dbReference type="InterPro" id="IPR010998">
    <property type="entry name" value="Integrase_recombinase_N"/>
</dbReference>
<organism evidence="1 2">
    <name type="scientific">Tilletia caries</name>
    <name type="common">wheat bunt fungus</name>
    <dbReference type="NCBI Taxonomy" id="13290"/>
    <lineage>
        <taxon>Eukaryota</taxon>
        <taxon>Fungi</taxon>
        <taxon>Dikarya</taxon>
        <taxon>Basidiomycota</taxon>
        <taxon>Ustilaginomycotina</taxon>
        <taxon>Exobasidiomycetes</taxon>
        <taxon>Tilletiales</taxon>
        <taxon>Tilletiaceae</taxon>
        <taxon>Tilletia</taxon>
    </lineage>
</organism>
<sequence length="493" mass="54006">MLRAVGAWRSAPRPAPDDSALLRAVGAWRSTLPPAPDDAARKPLTVASAPDHSVAPPSRISRRVYKTKQIEVRHNALRPRCAGALRFETWRPPPSASRPSLLPPDQQQRTRLIALAGLAASTKEKYSTALASWSAYCDRHGIEERHRAPAAQCLVEHWIAEDAGGQSGKYLSNKVAALRTWHAANDVPWTVDEDRLCLVKRGAVLLQPPPKPPRPPMTLSWLVSIIPVVDATVPKEVAAIAALICGFWGLCRVGELTISSGAFDPRLHVTRTAARFSLTARGQSVLTIRLPRTKTEPFGETIVIPERHPACDPILWLRNHLSVSPSANPSETALFAYRDGVSLRPLSRTELLATADSFARRAKLPSIYGHSMRIGGCTVLLLMGVPVDKVMMHGRWHSDSFKRYVREHAEILAPFLAVQQGALDALANNDPELRSLLTDAEAHIRLRARPGVIGGYVPYERDAREQLNIIQLLAPTMGGAHASAGTQSGFRRQ</sequence>
<evidence type="ECO:0008006" key="3">
    <source>
        <dbReference type="Google" id="ProtNLM"/>
    </source>
</evidence>